<organism evidence="1 2">
    <name type="scientific">Rhodotorula mucilaginosa</name>
    <name type="common">Yeast</name>
    <name type="synonym">Rhodotorula rubra</name>
    <dbReference type="NCBI Taxonomy" id="5537"/>
    <lineage>
        <taxon>Eukaryota</taxon>
        <taxon>Fungi</taxon>
        <taxon>Dikarya</taxon>
        <taxon>Basidiomycota</taxon>
        <taxon>Pucciniomycotina</taxon>
        <taxon>Microbotryomycetes</taxon>
        <taxon>Sporidiobolales</taxon>
        <taxon>Sporidiobolaceae</taxon>
        <taxon>Rhodotorula</taxon>
    </lineage>
</organism>
<dbReference type="EMBL" id="PUHQ01000094">
    <property type="protein sequence ID" value="KAG0656623.1"/>
    <property type="molecule type" value="Genomic_DNA"/>
</dbReference>
<gene>
    <name evidence="1" type="ORF">C6P46_007027</name>
</gene>
<accession>A0A9P6VV72</accession>
<evidence type="ECO:0000313" key="1">
    <source>
        <dbReference type="EMBL" id="KAG0656623.1"/>
    </source>
</evidence>
<sequence>MEPVKDSNDGITTRPLAASPIRRFSPFSLLPDELIMAIATRLLPEELWVRAYEPTRASHLDYFASVNKRIRRIALSVRWEDISVPVATKSAPLALTRLSRYGDHVKTLCLSAGSNENTVTFQEQLARVVACLSLCHNLKSVTLGNSLDCRGGMFGSGVEVWRILAQRAKELEDLRIHHDWVALDGLQYLVSVLRATRCLKRLDIEGSVPRLRLRRGRHMPLLPPLPVLTGLYIPTAQCITATTFTGSDTLKTLSLVQVEAGDLAHVAKCVGHNVKRLDILSLAETCHEDPPPILVALRHLKLPHSATSVRLSSLIDPATQLETLTIYQLSRENLADLREFYGRQPHKTLKRVHILVPVECLWLESEGDYWVSELSLEAEKPIREWQLRKLASRRLFDRCLVWAAQFGITIQARLCRQQS</sequence>
<dbReference type="Gene3D" id="3.80.10.10">
    <property type="entry name" value="Ribonuclease Inhibitor"/>
    <property type="match status" value="1"/>
</dbReference>
<reference evidence="1 2" key="1">
    <citation type="submission" date="2020-11" db="EMBL/GenBank/DDBJ databases">
        <title>Kefir isolates.</title>
        <authorList>
            <person name="Marcisauskas S."/>
            <person name="Kim Y."/>
            <person name="Blasche S."/>
        </authorList>
    </citation>
    <scope>NUCLEOTIDE SEQUENCE [LARGE SCALE GENOMIC DNA]</scope>
    <source>
        <strain evidence="1 2">KR</strain>
    </source>
</reference>
<dbReference type="OrthoDB" id="10593770at2759"/>
<dbReference type="Proteomes" id="UP000777482">
    <property type="component" value="Unassembled WGS sequence"/>
</dbReference>
<name>A0A9P6VV72_RHOMI</name>
<evidence type="ECO:0008006" key="3">
    <source>
        <dbReference type="Google" id="ProtNLM"/>
    </source>
</evidence>
<dbReference type="InterPro" id="IPR032675">
    <property type="entry name" value="LRR_dom_sf"/>
</dbReference>
<proteinExistence type="predicted"/>
<dbReference type="AlphaFoldDB" id="A0A9P6VV72"/>
<evidence type="ECO:0000313" key="2">
    <source>
        <dbReference type="Proteomes" id="UP000777482"/>
    </source>
</evidence>
<keyword evidence="2" id="KW-1185">Reference proteome</keyword>
<dbReference type="SUPFAM" id="SSF52047">
    <property type="entry name" value="RNI-like"/>
    <property type="match status" value="1"/>
</dbReference>
<comment type="caution">
    <text evidence="1">The sequence shown here is derived from an EMBL/GenBank/DDBJ whole genome shotgun (WGS) entry which is preliminary data.</text>
</comment>
<protein>
    <recommendedName>
        <fullName evidence="3">F-box domain-containing protein</fullName>
    </recommendedName>
</protein>